<dbReference type="PANTHER" id="PTHR43221">
    <property type="entry name" value="PROTEASE HTPX"/>
    <property type="match status" value="1"/>
</dbReference>
<reference evidence="1" key="1">
    <citation type="submission" date="2024-07" db="EMBL/GenBank/DDBJ databases">
        <title>Complete genome sequence of Verrucomicrobiaceae bacterium NT6N.</title>
        <authorList>
            <person name="Huang C."/>
            <person name="Takami H."/>
            <person name="Hamasaki K."/>
        </authorList>
    </citation>
    <scope>NUCLEOTIDE SEQUENCE</scope>
    <source>
        <strain evidence="1">NT6N</strain>
    </source>
</reference>
<evidence type="ECO:0008006" key="2">
    <source>
        <dbReference type="Google" id="ProtNLM"/>
    </source>
</evidence>
<name>A0AAT9FM32_9BACT</name>
<dbReference type="InterPro" id="IPR050083">
    <property type="entry name" value="HtpX_protease"/>
</dbReference>
<protein>
    <recommendedName>
        <fullName evidence="2">Peptidase M48 domain-containing protein</fullName>
    </recommendedName>
</protein>
<dbReference type="PANTHER" id="PTHR43221:SF1">
    <property type="entry name" value="PROTEASE HTPX"/>
    <property type="match status" value="1"/>
</dbReference>
<dbReference type="EMBL" id="AP026866">
    <property type="protein sequence ID" value="BDS07075.1"/>
    <property type="molecule type" value="Genomic_DNA"/>
</dbReference>
<evidence type="ECO:0000313" key="1">
    <source>
        <dbReference type="EMBL" id="BDS07075.1"/>
    </source>
</evidence>
<dbReference type="KEGG" id="osu:NT6N_21150"/>
<organism evidence="1">
    <name type="scientific">Oceaniferula spumae</name>
    <dbReference type="NCBI Taxonomy" id="2979115"/>
    <lineage>
        <taxon>Bacteria</taxon>
        <taxon>Pseudomonadati</taxon>
        <taxon>Verrucomicrobiota</taxon>
        <taxon>Verrucomicrobiia</taxon>
        <taxon>Verrucomicrobiales</taxon>
        <taxon>Verrucomicrobiaceae</taxon>
        <taxon>Oceaniferula</taxon>
    </lineage>
</organism>
<accession>A0AAT9FM32</accession>
<dbReference type="Gene3D" id="3.30.2010.10">
    <property type="entry name" value="Metalloproteases ('zincins'), catalytic domain"/>
    <property type="match status" value="1"/>
</dbReference>
<dbReference type="AlphaFoldDB" id="A0AAT9FM32"/>
<sequence length="392" mass="44858">MCDFLKSRHRELWDWFASTEAQSDYAEAVQFELLKTTYRMDREKHENLYRLVDEALQLLELDVPVTLYQAQETGRTSAALYFTPGHGHLVFVGGILKLLDQDEQRALVGHELAHFKLWTISNSDFLVTDRLLQTLANEPRATPGHLESARLWQLYTEVYADRGAAQMASEGHAAVSLLVKVSTGLEDVDAESYLKQAEDIFAKGPVKAEGFTHPETYIRARAISLWSAEEDDCEASIEEMIEGSTGFDELDLLDQERMTDITQRMVNYLLRHDWIRTGRIKTHANYFFPKGMEPAVVTSEQILTDWQGADEKARDYGCYLLLDFGWADRDLEEYAMAASFLTAEELGWADRLEELARKELKLLKRDTARIRANAEKMVKQAEVENRKATTSE</sequence>
<proteinExistence type="predicted"/>
<gene>
    <name evidence="1" type="ORF">NT6N_21150</name>
</gene>